<keyword evidence="7" id="KW-0732">Signal</keyword>
<dbReference type="InterPro" id="IPR015500">
    <property type="entry name" value="Peptidase_S8_subtilisin-rel"/>
</dbReference>
<gene>
    <name evidence="9" type="ORF">SAMN05192558_103288</name>
</gene>
<evidence type="ECO:0000256" key="3">
    <source>
        <dbReference type="ARBA" id="ARBA00022801"/>
    </source>
</evidence>
<dbReference type="AlphaFoldDB" id="A0A1H0K0W0"/>
<dbReference type="Gene3D" id="3.40.50.200">
    <property type="entry name" value="Peptidase S8/S53 domain"/>
    <property type="match status" value="1"/>
</dbReference>
<feature type="signal peptide" evidence="7">
    <location>
        <begin position="1"/>
        <end position="29"/>
    </location>
</feature>
<dbReference type="PRINTS" id="PR00723">
    <property type="entry name" value="SUBTILISIN"/>
</dbReference>
<feature type="active site" description="Charge relay system" evidence="5 6">
    <location>
        <position position="415"/>
    </location>
</feature>
<proteinExistence type="inferred from homology"/>
<keyword evidence="10" id="KW-1185">Reference proteome</keyword>
<feature type="chain" id="PRO_5011507208" evidence="7">
    <location>
        <begin position="30"/>
        <end position="493"/>
    </location>
</feature>
<dbReference type="OrthoDB" id="9813435at2"/>
<organism evidence="9 10">
    <name type="scientific">Actinokineospora alba</name>
    <dbReference type="NCBI Taxonomy" id="504798"/>
    <lineage>
        <taxon>Bacteria</taxon>
        <taxon>Bacillati</taxon>
        <taxon>Actinomycetota</taxon>
        <taxon>Actinomycetes</taxon>
        <taxon>Pseudonocardiales</taxon>
        <taxon>Pseudonocardiaceae</taxon>
        <taxon>Actinokineospora</taxon>
    </lineage>
</organism>
<protein>
    <submittedName>
        <fullName evidence="9">Subtilase family protein</fullName>
    </submittedName>
</protein>
<sequence>MKYSRRRLSAVLGLTAALVVAPAATTSTAATSATDSTYVVLYRQGSSTADASQAIAAAGGTVVANYAEIGVIVARSANTGFANTVKKSSKVDGVSATSGFGIRNEPAAADEAAVEAVQATWGDTLSGLQWDMVQINVPQAHEVTGGSGSVVVGDIDTGLDFTHPDLAPNYDAARSADCSSGAPAPLLPGNDANGHGTHTAGTIAAAANGSGIVGVAPNVKIAGIKSSNDDGFFFPEMVICSFMWAAKNGIDVTNNSYFADPWLFNCKNDPDQRAIWEAERRAIRYAQSNGVLVVASQGNDSTDLSHPTVDVISPDFPPGSEQEREITNACSVVPVEVPGVVGVTATGNLRLKSFYSSYGISTADVTAPGGDSRLQLTAAAPNGRVLSTYPAANPCARQVIDPGTGAKYCYLQGTSMAGPHAAGVAALLASVRDGSSGQLASRLQQATNPLACPDTSIYADFPQNSGAPQTCQGGPAHNSFYGSGEVDALKAVS</sequence>
<dbReference type="Pfam" id="PF00082">
    <property type="entry name" value="Peptidase_S8"/>
    <property type="match status" value="1"/>
</dbReference>
<keyword evidence="4 6" id="KW-0720">Serine protease</keyword>
<dbReference type="GO" id="GO:0006508">
    <property type="term" value="P:proteolysis"/>
    <property type="evidence" value="ECO:0007669"/>
    <property type="project" value="UniProtKB-KW"/>
</dbReference>
<evidence type="ECO:0000256" key="5">
    <source>
        <dbReference type="PIRSR" id="PIRSR615500-1"/>
    </source>
</evidence>
<dbReference type="SUPFAM" id="SSF52743">
    <property type="entry name" value="Subtilisin-like"/>
    <property type="match status" value="1"/>
</dbReference>
<evidence type="ECO:0000313" key="10">
    <source>
        <dbReference type="Proteomes" id="UP000199651"/>
    </source>
</evidence>
<evidence type="ECO:0000259" key="8">
    <source>
        <dbReference type="Pfam" id="PF00082"/>
    </source>
</evidence>
<name>A0A1H0K0W0_9PSEU</name>
<evidence type="ECO:0000256" key="4">
    <source>
        <dbReference type="ARBA" id="ARBA00022825"/>
    </source>
</evidence>
<dbReference type="InterPro" id="IPR050131">
    <property type="entry name" value="Peptidase_S8_subtilisin-like"/>
</dbReference>
<accession>A0A1H0K0W0</accession>
<dbReference type="InterPro" id="IPR023828">
    <property type="entry name" value="Peptidase_S8_Ser-AS"/>
</dbReference>
<keyword evidence="3 6" id="KW-0378">Hydrolase</keyword>
<dbReference type="PANTHER" id="PTHR43806:SF11">
    <property type="entry name" value="CEREVISIN-RELATED"/>
    <property type="match status" value="1"/>
</dbReference>
<feature type="active site" description="Charge relay system" evidence="5 6">
    <location>
        <position position="156"/>
    </location>
</feature>
<dbReference type="InterPro" id="IPR036852">
    <property type="entry name" value="Peptidase_S8/S53_dom_sf"/>
</dbReference>
<feature type="active site" description="Charge relay system" evidence="5 6">
    <location>
        <position position="195"/>
    </location>
</feature>
<dbReference type="EMBL" id="FNJB01000003">
    <property type="protein sequence ID" value="SDO49440.1"/>
    <property type="molecule type" value="Genomic_DNA"/>
</dbReference>
<dbReference type="InterPro" id="IPR000209">
    <property type="entry name" value="Peptidase_S8/S53_dom"/>
</dbReference>
<evidence type="ECO:0000256" key="1">
    <source>
        <dbReference type="ARBA" id="ARBA00011073"/>
    </source>
</evidence>
<comment type="similarity">
    <text evidence="1 6">Belongs to the peptidase S8 family.</text>
</comment>
<feature type="domain" description="Peptidase S8/S53" evidence="8">
    <location>
        <begin position="149"/>
        <end position="436"/>
    </location>
</feature>
<keyword evidence="2 6" id="KW-0645">Protease</keyword>
<dbReference type="PROSITE" id="PS51892">
    <property type="entry name" value="SUBTILASE"/>
    <property type="match status" value="1"/>
</dbReference>
<dbReference type="RefSeq" id="WP_091372060.1">
    <property type="nucleotide sequence ID" value="NZ_FNDV01000002.1"/>
</dbReference>
<dbReference type="Proteomes" id="UP000199651">
    <property type="component" value="Unassembled WGS sequence"/>
</dbReference>
<evidence type="ECO:0000256" key="6">
    <source>
        <dbReference type="PROSITE-ProRule" id="PRU01240"/>
    </source>
</evidence>
<dbReference type="STRING" id="504798.SAMN05421871_102761"/>
<evidence type="ECO:0000313" key="9">
    <source>
        <dbReference type="EMBL" id="SDO49440.1"/>
    </source>
</evidence>
<dbReference type="PROSITE" id="PS00138">
    <property type="entry name" value="SUBTILASE_SER"/>
    <property type="match status" value="1"/>
</dbReference>
<evidence type="ECO:0000256" key="7">
    <source>
        <dbReference type="SAM" id="SignalP"/>
    </source>
</evidence>
<dbReference type="PANTHER" id="PTHR43806">
    <property type="entry name" value="PEPTIDASE S8"/>
    <property type="match status" value="1"/>
</dbReference>
<evidence type="ECO:0000256" key="2">
    <source>
        <dbReference type="ARBA" id="ARBA00022670"/>
    </source>
</evidence>
<reference evidence="10" key="1">
    <citation type="submission" date="2016-10" db="EMBL/GenBank/DDBJ databases">
        <authorList>
            <person name="Varghese N."/>
            <person name="Submissions S."/>
        </authorList>
    </citation>
    <scope>NUCLEOTIDE SEQUENCE [LARGE SCALE GENOMIC DNA]</scope>
    <source>
        <strain evidence="10">IBRC-M 10655</strain>
    </source>
</reference>
<dbReference type="GO" id="GO:0004252">
    <property type="term" value="F:serine-type endopeptidase activity"/>
    <property type="evidence" value="ECO:0007669"/>
    <property type="project" value="UniProtKB-UniRule"/>
</dbReference>